<evidence type="ECO:0000313" key="6">
    <source>
        <dbReference type="EMBL" id="KAK8518985.1"/>
    </source>
</evidence>
<dbReference type="InterPro" id="IPR018520">
    <property type="entry name" value="UPP_synth-like_CS"/>
</dbReference>
<dbReference type="Pfam" id="PF01255">
    <property type="entry name" value="Prenyltransf"/>
    <property type="match status" value="1"/>
</dbReference>
<keyword evidence="5" id="KW-0472">Membrane</keyword>
<keyword evidence="5" id="KW-1133">Transmembrane helix</keyword>
<evidence type="ECO:0000256" key="1">
    <source>
        <dbReference type="ARBA" id="ARBA00002674"/>
    </source>
</evidence>
<dbReference type="Proteomes" id="UP001472677">
    <property type="component" value="Unassembled WGS sequence"/>
</dbReference>
<name>A0ABR2CHH3_9ROSI</name>
<evidence type="ECO:0000313" key="7">
    <source>
        <dbReference type="Proteomes" id="UP001472677"/>
    </source>
</evidence>
<dbReference type="CDD" id="cd00475">
    <property type="entry name" value="Cis_IPPS"/>
    <property type="match status" value="1"/>
</dbReference>
<evidence type="ECO:0000256" key="2">
    <source>
        <dbReference type="ARBA" id="ARBA00004922"/>
    </source>
</evidence>
<feature type="transmembrane region" description="Helical" evidence="5">
    <location>
        <begin position="12"/>
        <end position="32"/>
    </location>
</feature>
<dbReference type="InterPro" id="IPR001441">
    <property type="entry name" value="UPP_synth-like"/>
</dbReference>
<evidence type="ECO:0000256" key="4">
    <source>
        <dbReference type="ARBA" id="ARBA00022679"/>
    </source>
</evidence>
<comment type="function">
    <text evidence="1">Catalyzes cis-prenyl chain elongation to produce the polyprenyl backbone of dolichol, a glycosyl carrier-lipid required for the biosynthesis of several classes of glycoprotein.</text>
</comment>
<comment type="pathway">
    <text evidence="2">Protein modification; protein glycosylation.</text>
</comment>
<protein>
    <recommendedName>
        <fullName evidence="5">Alkyl transferase</fullName>
        <ecNumber evidence="5">2.5.1.-</ecNumber>
    </recommendedName>
</protein>
<organism evidence="6 7">
    <name type="scientific">Hibiscus sabdariffa</name>
    <name type="common">roselle</name>
    <dbReference type="NCBI Taxonomy" id="183260"/>
    <lineage>
        <taxon>Eukaryota</taxon>
        <taxon>Viridiplantae</taxon>
        <taxon>Streptophyta</taxon>
        <taxon>Embryophyta</taxon>
        <taxon>Tracheophyta</taxon>
        <taxon>Spermatophyta</taxon>
        <taxon>Magnoliopsida</taxon>
        <taxon>eudicotyledons</taxon>
        <taxon>Gunneridae</taxon>
        <taxon>Pentapetalae</taxon>
        <taxon>rosids</taxon>
        <taxon>malvids</taxon>
        <taxon>Malvales</taxon>
        <taxon>Malvaceae</taxon>
        <taxon>Malvoideae</taxon>
        <taxon>Hibiscus</taxon>
    </lineage>
</organism>
<keyword evidence="7" id="KW-1185">Reference proteome</keyword>
<keyword evidence="5" id="KW-0812">Transmembrane</keyword>
<accession>A0ABR2CHH3</accession>
<dbReference type="NCBIfam" id="TIGR00055">
    <property type="entry name" value="uppS"/>
    <property type="match status" value="1"/>
</dbReference>
<gene>
    <name evidence="6" type="ORF">V6N12_012219</name>
</gene>
<evidence type="ECO:0000256" key="5">
    <source>
        <dbReference type="RuleBase" id="RU363018"/>
    </source>
</evidence>
<dbReference type="PANTHER" id="PTHR10291:SF18">
    <property type="entry name" value="DEHYDRODOLICHYL DIPHOSPHATE SYNTHASE CPT3"/>
    <property type="match status" value="1"/>
</dbReference>
<proteinExistence type="inferred from homology"/>
<dbReference type="EMBL" id="JBBPBM010000052">
    <property type="protein sequence ID" value="KAK8518985.1"/>
    <property type="molecule type" value="Genomic_DNA"/>
</dbReference>
<dbReference type="EC" id="2.5.1.-" evidence="5"/>
<sequence length="257" mass="29442">MEFLYKVVRFLIKCMFCVVSVGPIPSHIAFIMDGNRRFAKQRNMKVGAGHEAGYFALMSMLIHCSELGVKYVTAYAFSIDNFKRRTEEVECLVDLMTEKFESWCREDSIVNMFGIRVHFSGNLQLLSEPLRDAAKKLTAATVGNSRVFLTLCVAYTSTNEIVRAVEKSCEEKWAEDQESSVINLSDIEKRMYMVIAPDPDIIIRTSGENRLSNFLLWQSAGSCLVSTSAMWPEISFWHLIWAVLNFQRYQSLLKKKL</sequence>
<dbReference type="InterPro" id="IPR036424">
    <property type="entry name" value="UPP_synth-like_sf"/>
</dbReference>
<dbReference type="Gene3D" id="3.40.1180.10">
    <property type="entry name" value="Decaprenyl diphosphate synthase-like"/>
    <property type="match status" value="1"/>
</dbReference>
<dbReference type="PROSITE" id="PS01066">
    <property type="entry name" value="UPP_SYNTHASE"/>
    <property type="match status" value="1"/>
</dbReference>
<dbReference type="HAMAP" id="MF_01139">
    <property type="entry name" value="ISPT"/>
    <property type="match status" value="1"/>
</dbReference>
<comment type="caution">
    <text evidence="6">The sequence shown here is derived from an EMBL/GenBank/DDBJ whole genome shotgun (WGS) entry which is preliminary data.</text>
</comment>
<keyword evidence="4 5" id="KW-0808">Transferase</keyword>
<reference evidence="6 7" key="1">
    <citation type="journal article" date="2024" name="G3 (Bethesda)">
        <title>Genome assembly of Hibiscus sabdariffa L. provides insights into metabolisms of medicinal natural products.</title>
        <authorList>
            <person name="Kim T."/>
        </authorList>
    </citation>
    <scope>NUCLEOTIDE SEQUENCE [LARGE SCALE GENOMIC DNA]</scope>
    <source>
        <strain evidence="6">TK-2024</strain>
        <tissue evidence="6">Old leaves</tissue>
    </source>
</reference>
<evidence type="ECO:0000256" key="3">
    <source>
        <dbReference type="ARBA" id="ARBA00005432"/>
    </source>
</evidence>
<dbReference type="PANTHER" id="PTHR10291">
    <property type="entry name" value="DEHYDRODOLICHYL DIPHOSPHATE SYNTHASE FAMILY MEMBER"/>
    <property type="match status" value="1"/>
</dbReference>
<dbReference type="SUPFAM" id="SSF64005">
    <property type="entry name" value="Undecaprenyl diphosphate synthase"/>
    <property type="match status" value="1"/>
</dbReference>
<comment type="similarity">
    <text evidence="3 5">Belongs to the UPP synthase family.</text>
</comment>